<dbReference type="AlphaFoldDB" id="A0A1V3WB60"/>
<name>A0A1V3WB60_MYCKA</name>
<dbReference type="Proteomes" id="UP000189229">
    <property type="component" value="Unassembled WGS sequence"/>
</dbReference>
<gene>
    <name evidence="1" type="ORF">BZL30_9293</name>
</gene>
<organism evidence="1 2">
    <name type="scientific">Mycobacterium kansasii</name>
    <dbReference type="NCBI Taxonomy" id="1768"/>
    <lineage>
        <taxon>Bacteria</taxon>
        <taxon>Bacillati</taxon>
        <taxon>Actinomycetota</taxon>
        <taxon>Actinomycetes</taxon>
        <taxon>Mycobacteriales</taxon>
        <taxon>Mycobacteriaceae</taxon>
        <taxon>Mycobacterium</taxon>
    </lineage>
</organism>
<reference evidence="1 2" key="1">
    <citation type="submission" date="2017-02" db="EMBL/GenBank/DDBJ databases">
        <title>Complete genome sequences of Mycobacterium kansasii strains isolated from rhesus macaques.</title>
        <authorList>
            <person name="Panda A."/>
            <person name="Nagaraj S."/>
            <person name="Zhao X."/>
            <person name="Tettelin H."/>
            <person name="Detolla L.J."/>
        </authorList>
    </citation>
    <scope>NUCLEOTIDE SEQUENCE [LARGE SCALE GENOMIC DNA]</scope>
    <source>
        <strain evidence="1 2">11-3813</strain>
    </source>
</reference>
<sequence>MQPIHAPGEPIRFVGCQRLQAISRAAAGTGSRRWRHTEQLMESFSAITENVVSAPQFRPTAKAAAWTG</sequence>
<dbReference type="EMBL" id="MVBM01000013">
    <property type="protein sequence ID" value="OOK64185.1"/>
    <property type="molecule type" value="Genomic_DNA"/>
</dbReference>
<accession>A0A1V3WB60</accession>
<proteinExistence type="predicted"/>
<comment type="caution">
    <text evidence="1">The sequence shown here is derived from an EMBL/GenBank/DDBJ whole genome shotgun (WGS) entry which is preliminary data.</text>
</comment>
<evidence type="ECO:0000313" key="1">
    <source>
        <dbReference type="EMBL" id="OOK64185.1"/>
    </source>
</evidence>
<evidence type="ECO:0000313" key="2">
    <source>
        <dbReference type="Proteomes" id="UP000189229"/>
    </source>
</evidence>
<protein>
    <submittedName>
        <fullName evidence="1">Uncharacterized protein</fullName>
    </submittedName>
</protein>